<evidence type="ECO:0000256" key="7">
    <source>
        <dbReference type="ARBA" id="ARBA00023065"/>
    </source>
</evidence>
<dbReference type="GO" id="GO:0005524">
    <property type="term" value="F:ATP binding"/>
    <property type="evidence" value="ECO:0007669"/>
    <property type="project" value="UniProtKB-KW"/>
</dbReference>
<organism evidence="10">
    <name type="scientific">marine metagenome</name>
    <dbReference type="NCBI Taxonomy" id="408172"/>
    <lineage>
        <taxon>unclassified sequences</taxon>
        <taxon>metagenomes</taxon>
        <taxon>ecological metagenomes</taxon>
    </lineage>
</organism>
<keyword evidence="6" id="KW-0408">Iron</keyword>
<dbReference type="SUPFAM" id="SSF52540">
    <property type="entry name" value="P-loop containing nucleoside triphosphate hydrolases"/>
    <property type="match status" value="1"/>
</dbReference>
<keyword evidence="2" id="KW-1003">Cell membrane</keyword>
<feature type="non-terminal residue" evidence="10">
    <location>
        <position position="1"/>
    </location>
</feature>
<feature type="non-terminal residue" evidence="10">
    <location>
        <position position="204"/>
    </location>
</feature>
<sequence length="204" mass="22396">VLSNLSQHYPNTEQPALDRLNLDIESGQLNALLGPSGCGKTTAMKMIAGILMPTGGDILFDGDSVLSTPAERRGAVMVFQNYLLFPYMSVGDNVGFGLKMARVDKSTIKKKVLEMLELVQLPGVEDRKPSQLSGGQQQRIALARALIVEPKILLLDEPLSNLDAHLRDEMRELIRGIQRKMGITTVFVTHDQEEAVMLADKIAL</sequence>
<dbReference type="Pfam" id="PF00005">
    <property type="entry name" value="ABC_tran"/>
    <property type="match status" value="1"/>
</dbReference>
<dbReference type="PROSITE" id="PS50893">
    <property type="entry name" value="ABC_TRANSPORTER_2"/>
    <property type="match status" value="1"/>
</dbReference>
<protein>
    <recommendedName>
        <fullName evidence="9">ABC transporter domain-containing protein</fullName>
    </recommendedName>
</protein>
<dbReference type="Gene3D" id="3.40.50.300">
    <property type="entry name" value="P-loop containing nucleotide triphosphate hydrolases"/>
    <property type="match status" value="1"/>
</dbReference>
<feature type="domain" description="ABC transporter" evidence="9">
    <location>
        <begin position="2"/>
        <end position="204"/>
    </location>
</feature>
<dbReference type="FunFam" id="3.40.50.300:FF:000425">
    <property type="entry name" value="Probable ABC transporter, ATP-binding subunit"/>
    <property type="match status" value="1"/>
</dbReference>
<dbReference type="InterPro" id="IPR017871">
    <property type="entry name" value="ABC_transporter-like_CS"/>
</dbReference>
<dbReference type="PANTHER" id="PTHR42781:SF4">
    <property type="entry name" value="SPERMIDINE_PUTRESCINE IMPORT ATP-BINDING PROTEIN POTA"/>
    <property type="match status" value="1"/>
</dbReference>
<keyword evidence="8" id="KW-0472">Membrane</keyword>
<keyword evidence="4" id="KW-0547">Nucleotide-binding</keyword>
<dbReference type="PROSITE" id="PS00211">
    <property type="entry name" value="ABC_TRANSPORTER_1"/>
    <property type="match status" value="1"/>
</dbReference>
<dbReference type="SMART" id="SM00382">
    <property type="entry name" value="AAA"/>
    <property type="match status" value="1"/>
</dbReference>
<evidence type="ECO:0000256" key="2">
    <source>
        <dbReference type="ARBA" id="ARBA00022475"/>
    </source>
</evidence>
<keyword evidence="7" id="KW-0406">Ion transport</keyword>
<dbReference type="GO" id="GO:0016887">
    <property type="term" value="F:ATP hydrolysis activity"/>
    <property type="evidence" value="ECO:0007669"/>
    <property type="project" value="InterPro"/>
</dbReference>
<dbReference type="InterPro" id="IPR015853">
    <property type="entry name" value="ABC_transpr_FbpC"/>
</dbReference>
<name>A0A381ZV62_9ZZZZ</name>
<dbReference type="InterPro" id="IPR003593">
    <property type="entry name" value="AAA+_ATPase"/>
</dbReference>
<dbReference type="InterPro" id="IPR003439">
    <property type="entry name" value="ABC_transporter-like_ATP-bd"/>
</dbReference>
<dbReference type="CDD" id="cd03259">
    <property type="entry name" value="ABC_Carb_Solutes_like"/>
    <property type="match status" value="1"/>
</dbReference>
<reference evidence="10" key="1">
    <citation type="submission" date="2018-05" db="EMBL/GenBank/DDBJ databases">
        <authorList>
            <person name="Lanie J.A."/>
            <person name="Ng W.-L."/>
            <person name="Kazmierczak K.M."/>
            <person name="Andrzejewski T.M."/>
            <person name="Davidsen T.M."/>
            <person name="Wayne K.J."/>
            <person name="Tettelin H."/>
            <person name="Glass J.I."/>
            <person name="Rusch D."/>
            <person name="Podicherti R."/>
            <person name="Tsui H.-C.T."/>
            <person name="Winkler M.E."/>
        </authorList>
    </citation>
    <scope>NUCLEOTIDE SEQUENCE</scope>
</reference>
<evidence type="ECO:0000256" key="8">
    <source>
        <dbReference type="ARBA" id="ARBA00023136"/>
    </source>
</evidence>
<evidence type="ECO:0000256" key="3">
    <source>
        <dbReference type="ARBA" id="ARBA00022496"/>
    </source>
</evidence>
<dbReference type="InterPro" id="IPR050093">
    <property type="entry name" value="ABC_SmlMolc_Importer"/>
</dbReference>
<keyword evidence="3" id="KW-0410">Iron transport</keyword>
<evidence type="ECO:0000256" key="6">
    <source>
        <dbReference type="ARBA" id="ARBA00023004"/>
    </source>
</evidence>
<gene>
    <name evidence="10" type="ORF">METZ01_LOCUS145487</name>
</gene>
<dbReference type="GO" id="GO:0015408">
    <property type="term" value="F:ABC-type ferric iron transporter activity"/>
    <property type="evidence" value="ECO:0007669"/>
    <property type="project" value="InterPro"/>
</dbReference>
<evidence type="ECO:0000256" key="4">
    <source>
        <dbReference type="ARBA" id="ARBA00022741"/>
    </source>
</evidence>
<evidence type="ECO:0000256" key="1">
    <source>
        <dbReference type="ARBA" id="ARBA00022448"/>
    </source>
</evidence>
<dbReference type="AlphaFoldDB" id="A0A381ZV62"/>
<evidence type="ECO:0000259" key="9">
    <source>
        <dbReference type="PROSITE" id="PS50893"/>
    </source>
</evidence>
<keyword evidence="5" id="KW-0067">ATP-binding</keyword>
<evidence type="ECO:0000313" key="10">
    <source>
        <dbReference type="EMBL" id="SVA92633.1"/>
    </source>
</evidence>
<keyword evidence="1" id="KW-0813">Transport</keyword>
<dbReference type="PANTHER" id="PTHR42781">
    <property type="entry name" value="SPERMIDINE/PUTRESCINE IMPORT ATP-BINDING PROTEIN POTA"/>
    <property type="match status" value="1"/>
</dbReference>
<evidence type="ECO:0000256" key="5">
    <source>
        <dbReference type="ARBA" id="ARBA00022840"/>
    </source>
</evidence>
<dbReference type="InterPro" id="IPR027417">
    <property type="entry name" value="P-loop_NTPase"/>
</dbReference>
<accession>A0A381ZV62</accession>
<proteinExistence type="predicted"/>
<dbReference type="EMBL" id="UINC01022624">
    <property type="protein sequence ID" value="SVA92633.1"/>
    <property type="molecule type" value="Genomic_DNA"/>
</dbReference>
<dbReference type="GO" id="GO:0016020">
    <property type="term" value="C:membrane"/>
    <property type="evidence" value="ECO:0007669"/>
    <property type="project" value="InterPro"/>
</dbReference>